<dbReference type="Gene3D" id="2.40.160.20">
    <property type="match status" value="1"/>
</dbReference>
<dbReference type="EMBL" id="QVQT01000004">
    <property type="protein sequence ID" value="RFU16042.1"/>
    <property type="molecule type" value="Genomic_DNA"/>
</dbReference>
<reference evidence="1 2" key="1">
    <citation type="submission" date="2018-08" db="EMBL/GenBank/DDBJ databases">
        <title>Acidipila sp. 4G-K13, an acidobacterium isolated from forest soil.</title>
        <authorList>
            <person name="Gao Z.-H."/>
            <person name="Qiu L.-H."/>
        </authorList>
    </citation>
    <scope>NUCLEOTIDE SEQUENCE [LARGE SCALE GENOMIC DNA]</scope>
    <source>
        <strain evidence="1 2">4G-K13</strain>
    </source>
</reference>
<gene>
    <name evidence="1" type="ORF">D0Y96_11460</name>
</gene>
<proteinExistence type="predicted"/>
<evidence type="ECO:0000313" key="1">
    <source>
        <dbReference type="EMBL" id="RFU16042.1"/>
    </source>
</evidence>
<sequence>MSLEVPALFMVEMFLRRQRALSFVLAVLTFGGLGGAARAQVAQQVLRNSDVSLSAFGQFSSDVSSNGIQQTTTKSLGGQAAFRHSYHWWLGYEASYGYTRYAERYTGQVFSYQHNAHEFGGTYLVQGPHALGLQPFGGVGVSALIFSPSLNGGQHAEWQGRTAVNFTVGINHPLLTNHIGVRLQYRGLYYKAPDFGQVALKTNSFRITSEPTVGVYLKF</sequence>
<accession>A0A372IM56</accession>
<dbReference type="Proteomes" id="UP000264702">
    <property type="component" value="Unassembled WGS sequence"/>
</dbReference>
<evidence type="ECO:0008006" key="3">
    <source>
        <dbReference type="Google" id="ProtNLM"/>
    </source>
</evidence>
<keyword evidence="2" id="KW-1185">Reference proteome</keyword>
<dbReference type="SUPFAM" id="SSF56925">
    <property type="entry name" value="OMPA-like"/>
    <property type="match status" value="1"/>
</dbReference>
<protein>
    <recommendedName>
        <fullName evidence="3">Outer membrane protein beta-barrel domain-containing protein</fullName>
    </recommendedName>
</protein>
<name>A0A372IM56_9BACT</name>
<organism evidence="1 2">
    <name type="scientific">Paracidobacterium acidisoli</name>
    <dbReference type="NCBI Taxonomy" id="2303751"/>
    <lineage>
        <taxon>Bacteria</taxon>
        <taxon>Pseudomonadati</taxon>
        <taxon>Acidobacteriota</taxon>
        <taxon>Terriglobia</taxon>
        <taxon>Terriglobales</taxon>
        <taxon>Acidobacteriaceae</taxon>
        <taxon>Paracidobacterium</taxon>
    </lineage>
</organism>
<dbReference type="InterPro" id="IPR011250">
    <property type="entry name" value="OMP/PagP_B-barrel"/>
</dbReference>
<evidence type="ECO:0000313" key="2">
    <source>
        <dbReference type="Proteomes" id="UP000264702"/>
    </source>
</evidence>
<dbReference type="AlphaFoldDB" id="A0A372IM56"/>
<comment type="caution">
    <text evidence="1">The sequence shown here is derived from an EMBL/GenBank/DDBJ whole genome shotgun (WGS) entry which is preliminary data.</text>
</comment>